<sequence length="233" mass="22240">MNDLQTKARPGRNPGTARRAGRRAAALAGVALAFAAVAGCGGGGPAASDTAATASPSVTAPSDPSAAGTGPGIAPGEPAPTASAPDPRPTGPSASPSAAPTPGTGATPGIGPDGPAPATPGIAPGEPAPVPGARQTIGYQLSGNRLTVLFYGGICEKYGLKADESQPGRVNVRIVVAAPMPAGTACAAVAKRQAVTADLKGPLMGRAVVDASTGAEVPLEAEIAGGPPVPADK</sequence>
<feature type="signal peptide" evidence="2">
    <location>
        <begin position="1"/>
        <end position="38"/>
    </location>
</feature>
<dbReference type="RefSeq" id="WP_190215836.1">
    <property type="nucleotide sequence ID" value="NZ_BNBO01000101.1"/>
</dbReference>
<evidence type="ECO:0008006" key="5">
    <source>
        <dbReference type="Google" id="ProtNLM"/>
    </source>
</evidence>
<protein>
    <recommendedName>
        <fullName evidence="5">Lipoprotein</fullName>
    </recommendedName>
</protein>
<evidence type="ECO:0000256" key="1">
    <source>
        <dbReference type="SAM" id="MobiDB-lite"/>
    </source>
</evidence>
<dbReference type="AlphaFoldDB" id="A0A919DA66"/>
<comment type="caution">
    <text evidence="3">The sequence shown here is derived from an EMBL/GenBank/DDBJ whole genome shotgun (WGS) entry which is preliminary data.</text>
</comment>
<feature type="region of interest" description="Disordered" evidence="1">
    <location>
        <begin position="1"/>
        <end position="23"/>
    </location>
</feature>
<feature type="compositionally biased region" description="Low complexity" evidence="1">
    <location>
        <begin position="11"/>
        <end position="23"/>
    </location>
</feature>
<evidence type="ECO:0000313" key="4">
    <source>
        <dbReference type="Proteomes" id="UP000617734"/>
    </source>
</evidence>
<evidence type="ECO:0000256" key="2">
    <source>
        <dbReference type="SAM" id="SignalP"/>
    </source>
</evidence>
<proteinExistence type="predicted"/>
<accession>A0A919DA66</accession>
<feature type="compositionally biased region" description="Low complexity" evidence="1">
    <location>
        <begin position="91"/>
        <end position="105"/>
    </location>
</feature>
<reference evidence="3" key="2">
    <citation type="submission" date="2020-09" db="EMBL/GenBank/DDBJ databases">
        <authorList>
            <person name="Sun Q."/>
            <person name="Ohkuma M."/>
        </authorList>
    </citation>
    <scope>NUCLEOTIDE SEQUENCE</scope>
    <source>
        <strain evidence="3">JCM 4646</strain>
    </source>
</reference>
<reference evidence="3" key="1">
    <citation type="journal article" date="2014" name="Int. J. Syst. Evol. Microbiol.">
        <title>Complete genome sequence of Corynebacterium casei LMG S-19264T (=DSM 44701T), isolated from a smear-ripened cheese.</title>
        <authorList>
            <consortium name="US DOE Joint Genome Institute (JGI-PGF)"/>
            <person name="Walter F."/>
            <person name="Albersmeier A."/>
            <person name="Kalinowski J."/>
            <person name="Ruckert C."/>
        </authorList>
    </citation>
    <scope>NUCLEOTIDE SEQUENCE</scope>
    <source>
        <strain evidence="3">JCM 4646</strain>
    </source>
</reference>
<keyword evidence="2" id="KW-0732">Signal</keyword>
<dbReference type="GeneID" id="95358187"/>
<feature type="compositionally biased region" description="Low complexity" evidence="1">
    <location>
        <begin position="46"/>
        <end position="67"/>
    </location>
</feature>
<name>A0A919DA66_9ACTN</name>
<keyword evidence="4" id="KW-1185">Reference proteome</keyword>
<dbReference type="Proteomes" id="UP000617734">
    <property type="component" value="Unassembled WGS sequence"/>
</dbReference>
<gene>
    <name evidence="3" type="ORF">GCM10018781_79790</name>
</gene>
<organism evidence="3 4">
    <name type="scientific">Kitasatospora indigofera</name>
    <dbReference type="NCBI Taxonomy" id="67307"/>
    <lineage>
        <taxon>Bacteria</taxon>
        <taxon>Bacillati</taxon>
        <taxon>Actinomycetota</taxon>
        <taxon>Actinomycetes</taxon>
        <taxon>Kitasatosporales</taxon>
        <taxon>Streptomycetaceae</taxon>
        <taxon>Kitasatospora</taxon>
    </lineage>
</organism>
<feature type="region of interest" description="Disordered" evidence="1">
    <location>
        <begin position="38"/>
        <end position="135"/>
    </location>
</feature>
<feature type="chain" id="PRO_5039238754" description="Lipoprotein" evidence="2">
    <location>
        <begin position="39"/>
        <end position="233"/>
    </location>
</feature>
<dbReference type="EMBL" id="BNBO01000101">
    <property type="protein sequence ID" value="GHE27231.1"/>
    <property type="molecule type" value="Genomic_DNA"/>
</dbReference>
<evidence type="ECO:0000313" key="3">
    <source>
        <dbReference type="EMBL" id="GHE27231.1"/>
    </source>
</evidence>